<evidence type="ECO:0000256" key="2">
    <source>
        <dbReference type="ARBA" id="ARBA00022487"/>
    </source>
</evidence>
<comment type="similarity">
    <text evidence="1">Belongs to the type-B carboxylesterase/lipase family.</text>
</comment>
<organism evidence="6">
    <name type="scientific">Pieris rapae</name>
    <name type="common">Small white butterfly</name>
    <name type="synonym">Artogeia rapae</name>
    <dbReference type="NCBI Taxonomy" id="64459"/>
    <lineage>
        <taxon>Eukaryota</taxon>
        <taxon>Metazoa</taxon>
        <taxon>Ecdysozoa</taxon>
        <taxon>Arthropoda</taxon>
        <taxon>Hexapoda</taxon>
        <taxon>Insecta</taxon>
        <taxon>Pterygota</taxon>
        <taxon>Neoptera</taxon>
        <taxon>Endopterygota</taxon>
        <taxon>Lepidoptera</taxon>
        <taxon>Glossata</taxon>
        <taxon>Ditrysia</taxon>
        <taxon>Papilionoidea</taxon>
        <taxon>Pieridae</taxon>
        <taxon>Pierinae</taxon>
        <taxon>Pieris</taxon>
    </lineage>
</organism>
<keyword evidence="3" id="KW-0378">Hydrolase</keyword>
<accession>A0A1U9X1V5</accession>
<protein>
    <submittedName>
        <fullName evidence="6">Carboxylesterase</fullName>
    </submittedName>
</protein>
<dbReference type="PROSITE" id="PS00941">
    <property type="entry name" value="CARBOXYLESTERASE_B_2"/>
    <property type="match status" value="1"/>
</dbReference>
<dbReference type="InterPro" id="IPR019819">
    <property type="entry name" value="Carboxylesterase_B_CS"/>
</dbReference>
<dbReference type="AlphaFoldDB" id="A0A1U9X1V5"/>
<sequence length="524" mass="59824">MYCQVRVSEGLLKGKVCNTPCGKEYYSFEGIPYAKPPLGTLRFKAPEKSEKWSGVLDATKPGNKSVQMNLIDGSIEGSEDCLYLNIYTPSLPSEKIEKLPVLFFIHGGRFLMGYGDYYRPDYLIRHDVILVTINYRLSIFGFLCLHTPEVPGNAALKDTAMALKWVQNNIEQFNGDINNIVAFGESAGAAIAMSFLNSKMVDGISKIIAQSGTSLSDLFMIDDDPVERARAIGTSLSHKVRNTGELYDLLINASTEDLIRAYMSQELGRDITTIHAYLLPVVEKQFDNTERYFDEYPLQSIRNNRSKNIPCILSMATQEAALFLNRDASGNIIFVNNLRKYIPNYAFVDRESKEAYNIERVLKKMYFKDKEIGPSTLPEYLKFVSDAYFARDFVYTAEILSSKCSFYLCRFDYPGNMNTRIMKKLGIEGTTHGDLIQYVFYKEKKAKLCTDRDRAIIDMLCETWCNFAKTGKPSWKHQNTEWVPYKKSQNLCLNISENNIECIPLPEFSRIKVWIDLVCQRSKL</sequence>
<evidence type="ECO:0000256" key="3">
    <source>
        <dbReference type="ARBA" id="ARBA00022801"/>
    </source>
</evidence>
<dbReference type="Pfam" id="PF00135">
    <property type="entry name" value="COesterase"/>
    <property type="match status" value="1"/>
</dbReference>
<dbReference type="GO" id="GO:0052689">
    <property type="term" value="F:carboxylic ester hydrolase activity"/>
    <property type="evidence" value="ECO:0007669"/>
    <property type="project" value="UniProtKB-KW"/>
</dbReference>
<evidence type="ECO:0000256" key="1">
    <source>
        <dbReference type="ARBA" id="ARBA00005964"/>
    </source>
</evidence>
<evidence type="ECO:0000313" key="6">
    <source>
        <dbReference type="EMBL" id="AQY62736.1"/>
    </source>
</evidence>
<dbReference type="SUPFAM" id="SSF53474">
    <property type="entry name" value="alpha/beta-Hydrolases"/>
    <property type="match status" value="1"/>
</dbReference>
<keyword evidence="4" id="KW-0325">Glycoprotein</keyword>
<dbReference type="InterPro" id="IPR029058">
    <property type="entry name" value="AB_hydrolase_fold"/>
</dbReference>
<dbReference type="InterPro" id="IPR002018">
    <property type="entry name" value="CarbesteraseB"/>
</dbReference>
<dbReference type="EMBL" id="KY021847">
    <property type="protein sequence ID" value="AQY62736.1"/>
    <property type="molecule type" value="mRNA"/>
</dbReference>
<feature type="domain" description="Carboxylesterase type B" evidence="5">
    <location>
        <begin position="4"/>
        <end position="499"/>
    </location>
</feature>
<keyword evidence="2" id="KW-0719">Serine esterase</keyword>
<reference evidence="6" key="1">
    <citation type="submission" date="2016-10" db="EMBL/GenBank/DDBJ databases">
        <title>Identification of esterase-like genes from the cabbage butterfly, Pieris rapae.</title>
        <authorList>
            <person name="Liu S."/>
        </authorList>
    </citation>
    <scope>NUCLEOTIDE SEQUENCE</scope>
    <source>
        <strain evidence="6">SH</strain>
    </source>
</reference>
<dbReference type="PANTHER" id="PTHR43142:SF1">
    <property type="entry name" value="CARBOXYLIC ESTER HYDROLASE"/>
    <property type="match status" value="1"/>
</dbReference>
<proteinExistence type="evidence at transcript level"/>
<dbReference type="Gene3D" id="3.40.50.1820">
    <property type="entry name" value="alpha/beta hydrolase"/>
    <property type="match status" value="1"/>
</dbReference>
<evidence type="ECO:0000256" key="4">
    <source>
        <dbReference type="ARBA" id="ARBA00023180"/>
    </source>
</evidence>
<evidence type="ECO:0000259" key="5">
    <source>
        <dbReference type="Pfam" id="PF00135"/>
    </source>
</evidence>
<name>A0A1U9X1V5_PIERA</name>
<dbReference type="PANTHER" id="PTHR43142">
    <property type="entry name" value="CARBOXYLIC ESTER HYDROLASE"/>
    <property type="match status" value="1"/>
</dbReference>